<dbReference type="GO" id="GO:0006869">
    <property type="term" value="P:lipid transport"/>
    <property type="evidence" value="ECO:0007669"/>
    <property type="project" value="InterPro"/>
</dbReference>
<keyword evidence="9" id="KW-1185">Reference proteome</keyword>
<feature type="compositionally biased region" description="Low complexity" evidence="5">
    <location>
        <begin position="130"/>
        <end position="173"/>
    </location>
</feature>
<feature type="domain" description="Bifunctional inhibitor/plant lipid transfer protein/seed storage helical" evidence="7">
    <location>
        <begin position="43"/>
        <end position="119"/>
    </location>
</feature>
<dbReference type="EMBL" id="JABFUD020000006">
    <property type="protein sequence ID" value="KAI5078549.1"/>
    <property type="molecule type" value="Genomic_DNA"/>
</dbReference>
<gene>
    <name evidence="8" type="ORF">GOP47_0006220</name>
</gene>
<evidence type="ECO:0000256" key="4">
    <source>
        <dbReference type="ARBA" id="ARBA00023180"/>
    </source>
</evidence>
<evidence type="ECO:0000256" key="2">
    <source>
        <dbReference type="ARBA" id="ARBA00022729"/>
    </source>
</evidence>
<protein>
    <recommendedName>
        <fullName evidence="7">Bifunctional inhibitor/plant lipid transfer protein/seed storage helical domain-containing protein</fullName>
    </recommendedName>
</protein>
<keyword evidence="3" id="KW-1015">Disulfide bond</keyword>
<dbReference type="SMART" id="SM00499">
    <property type="entry name" value="AAI"/>
    <property type="match status" value="1"/>
</dbReference>
<proteinExistence type="inferred from homology"/>
<feature type="signal peptide" evidence="6">
    <location>
        <begin position="1"/>
        <end position="29"/>
    </location>
</feature>
<dbReference type="CDD" id="cd00010">
    <property type="entry name" value="AAI_LTSS"/>
    <property type="match status" value="1"/>
</dbReference>
<dbReference type="AlphaFoldDB" id="A0A9D4ZK70"/>
<evidence type="ECO:0000256" key="5">
    <source>
        <dbReference type="SAM" id="MobiDB-lite"/>
    </source>
</evidence>
<dbReference type="InterPro" id="IPR000528">
    <property type="entry name" value="Plant_nsLTP"/>
</dbReference>
<dbReference type="PANTHER" id="PTHR33044">
    <property type="entry name" value="BIFUNCTIONAL INHIBITOR/LIPID-TRANSFER PROTEIN/SEED STORAGE 2S ALBUMIN SUPERFAMILY PROTEIN-RELATED"/>
    <property type="match status" value="1"/>
</dbReference>
<dbReference type="SUPFAM" id="SSF47699">
    <property type="entry name" value="Bifunctional inhibitor/lipid-transfer protein/seed storage 2S albumin"/>
    <property type="match status" value="1"/>
</dbReference>
<evidence type="ECO:0000313" key="8">
    <source>
        <dbReference type="EMBL" id="KAI5078549.1"/>
    </source>
</evidence>
<dbReference type="PRINTS" id="PR00382">
    <property type="entry name" value="LIPIDTRNSFER"/>
</dbReference>
<accession>A0A9D4ZK70</accession>
<name>A0A9D4ZK70_ADICA</name>
<dbReference type="InterPro" id="IPR016140">
    <property type="entry name" value="Bifunc_inhib/LTP/seed_store"/>
</dbReference>
<keyword evidence="2 6" id="KW-0732">Signal</keyword>
<evidence type="ECO:0000313" key="9">
    <source>
        <dbReference type="Proteomes" id="UP000886520"/>
    </source>
</evidence>
<dbReference type="InterPro" id="IPR036312">
    <property type="entry name" value="Bifun_inhib/LTP/seed_sf"/>
</dbReference>
<evidence type="ECO:0000256" key="6">
    <source>
        <dbReference type="SAM" id="SignalP"/>
    </source>
</evidence>
<reference evidence="8" key="1">
    <citation type="submission" date="2021-01" db="EMBL/GenBank/DDBJ databases">
        <title>Adiantum capillus-veneris genome.</title>
        <authorList>
            <person name="Fang Y."/>
            <person name="Liao Q."/>
        </authorList>
    </citation>
    <scope>NUCLEOTIDE SEQUENCE</scope>
    <source>
        <strain evidence="8">H3</strain>
        <tissue evidence="8">Leaf</tissue>
    </source>
</reference>
<feature type="region of interest" description="Disordered" evidence="5">
    <location>
        <begin position="130"/>
        <end position="192"/>
    </location>
</feature>
<organism evidence="8 9">
    <name type="scientific">Adiantum capillus-veneris</name>
    <name type="common">Maidenhair fern</name>
    <dbReference type="NCBI Taxonomy" id="13818"/>
    <lineage>
        <taxon>Eukaryota</taxon>
        <taxon>Viridiplantae</taxon>
        <taxon>Streptophyta</taxon>
        <taxon>Embryophyta</taxon>
        <taxon>Tracheophyta</taxon>
        <taxon>Polypodiopsida</taxon>
        <taxon>Polypodiidae</taxon>
        <taxon>Polypodiales</taxon>
        <taxon>Pteridineae</taxon>
        <taxon>Pteridaceae</taxon>
        <taxon>Vittarioideae</taxon>
        <taxon>Adiantum</taxon>
    </lineage>
</organism>
<dbReference type="Gene3D" id="1.10.110.10">
    <property type="entry name" value="Plant lipid-transfer and hydrophobic proteins"/>
    <property type="match status" value="1"/>
</dbReference>
<feature type="compositionally biased region" description="Polar residues" evidence="5">
    <location>
        <begin position="174"/>
        <end position="188"/>
    </location>
</feature>
<evidence type="ECO:0000256" key="3">
    <source>
        <dbReference type="ARBA" id="ARBA00023157"/>
    </source>
</evidence>
<dbReference type="Pfam" id="PF14368">
    <property type="entry name" value="LTP_2"/>
    <property type="match status" value="1"/>
</dbReference>
<comment type="similarity">
    <text evidence="1">Belongs to the plant LTP family.</text>
</comment>
<dbReference type="OrthoDB" id="911994at2759"/>
<evidence type="ECO:0000256" key="1">
    <source>
        <dbReference type="ARBA" id="ARBA00009748"/>
    </source>
</evidence>
<sequence length="215" mass="21062">MGSSKATYGVLGLCAIIMAMLMIADGVAGQAPATAPTSGAVDCDAEVLKLVDCLGFVSGMENTPPAACCGNLSSVVGTTPQCLCQLYNTTFTEPLGVNITRAMMLPPACNVTTPDPSLCSVVGIPVPSGPSGAPMSPAAPAMAPSSVPTPSVSTPSAAPTTPTGLPPMGAATPSTEMSPSNDTSSPPGNNGADLSGARGLAAALSLLFALGILFH</sequence>
<feature type="chain" id="PRO_5038482943" description="Bifunctional inhibitor/plant lipid transfer protein/seed storage helical domain-containing protein" evidence="6">
    <location>
        <begin position="30"/>
        <end position="215"/>
    </location>
</feature>
<dbReference type="InterPro" id="IPR043325">
    <property type="entry name" value="LTSS"/>
</dbReference>
<keyword evidence="4" id="KW-0325">Glycoprotein</keyword>
<evidence type="ECO:0000259" key="7">
    <source>
        <dbReference type="SMART" id="SM00499"/>
    </source>
</evidence>
<dbReference type="GO" id="GO:0008289">
    <property type="term" value="F:lipid binding"/>
    <property type="evidence" value="ECO:0007669"/>
    <property type="project" value="InterPro"/>
</dbReference>
<comment type="caution">
    <text evidence="8">The sequence shown here is derived from an EMBL/GenBank/DDBJ whole genome shotgun (WGS) entry which is preliminary data.</text>
</comment>
<dbReference type="Proteomes" id="UP000886520">
    <property type="component" value="Chromosome 6"/>
</dbReference>